<accession>N1PB69</accession>
<gene>
    <name evidence="1" type="ORF">CAPTEDRAFT_210307</name>
</gene>
<reference evidence="2" key="3">
    <citation type="submission" date="2015-06" db="UniProtKB">
        <authorList>
            <consortium name="EnsemblMetazoa"/>
        </authorList>
    </citation>
    <scope>IDENTIFICATION</scope>
</reference>
<name>N1PB69_CAPTE</name>
<dbReference type="AlphaFoldDB" id="N1PB69"/>
<reference evidence="1 3" key="2">
    <citation type="journal article" date="2013" name="Nature">
        <title>Insights into bilaterian evolution from three spiralian genomes.</title>
        <authorList>
            <person name="Simakov O."/>
            <person name="Marletaz F."/>
            <person name="Cho S.J."/>
            <person name="Edsinger-Gonzales E."/>
            <person name="Havlak P."/>
            <person name="Hellsten U."/>
            <person name="Kuo D.H."/>
            <person name="Larsson T."/>
            <person name="Lv J."/>
            <person name="Arendt D."/>
            <person name="Savage R."/>
            <person name="Osoegawa K."/>
            <person name="de Jong P."/>
            <person name="Grimwood J."/>
            <person name="Chapman J.A."/>
            <person name="Shapiro H."/>
            <person name="Aerts A."/>
            <person name="Otillar R.P."/>
            <person name="Terry A.Y."/>
            <person name="Boore J.L."/>
            <person name="Grigoriev I.V."/>
            <person name="Lindberg D.R."/>
            <person name="Seaver E.C."/>
            <person name="Weisblat D.A."/>
            <person name="Putnam N.H."/>
            <person name="Rokhsar D.S."/>
        </authorList>
    </citation>
    <scope>NUCLEOTIDE SEQUENCE</scope>
    <source>
        <strain evidence="1 3">I ESC-2004</strain>
    </source>
</reference>
<dbReference type="Proteomes" id="UP000014760">
    <property type="component" value="Unassembled WGS sequence"/>
</dbReference>
<keyword evidence="3" id="KW-1185">Reference proteome</keyword>
<organism evidence="1">
    <name type="scientific">Capitella teleta</name>
    <name type="common">Polychaete worm</name>
    <dbReference type="NCBI Taxonomy" id="283909"/>
    <lineage>
        <taxon>Eukaryota</taxon>
        <taxon>Metazoa</taxon>
        <taxon>Spiralia</taxon>
        <taxon>Lophotrochozoa</taxon>
        <taxon>Annelida</taxon>
        <taxon>Polychaeta</taxon>
        <taxon>Sedentaria</taxon>
        <taxon>Scolecida</taxon>
        <taxon>Capitellidae</taxon>
        <taxon>Capitella</taxon>
    </lineage>
</organism>
<protein>
    <submittedName>
        <fullName evidence="1 2">Uncharacterized protein</fullName>
    </submittedName>
</protein>
<dbReference type="HOGENOM" id="CLU_1316516_0_0_1"/>
<evidence type="ECO:0000313" key="2">
    <source>
        <dbReference type="EnsemblMetazoa" id="CapteP210307"/>
    </source>
</evidence>
<evidence type="ECO:0000313" key="3">
    <source>
        <dbReference type="Proteomes" id="UP000014760"/>
    </source>
</evidence>
<dbReference type="EMBL" id="AMQN01000030">
    <property type="status" value="NOT_ANNOTATED_CDS"/>
    <property type="molecule type" value="Genomic_DNA"/>
</dbReference>
<evidence type="ECO:0000313" key="1">
    <source>
        <dbReference type="EMBL" id="ELU18836.1"/>
    </source>
</evidence>
<sequence length="209" mass="23883">MEYQAVVLKNSDSEIKLAALDLDHGKAETITESISSVIDECNLWGSIKMIISDTTSVNTGNKAEVGMRQQKMFAIRGHQKPQFIGCQHHVLDQILRWKYCSNDFEELEEALQPYDSALACLRRHWSREDSIINIPRRNQCCEQAMKVMKGKHADCMDKKEEAVIAILLTSQLTIHITKDTLVTKLIFDGSVSQCSEEHQQKIFTKRKDE</sequence>
<dbReference type="OrthoDB" id="6287204at2759"/>
<reference evidence="3" key="1">
    <citation type="submission" date="2012-12" db="EMBL/GenBank/DDBJ databases">
        <authorList>
            <person name="Hellsten U."/>
            <person name="Grimwood J."/>
            <person name="Chapman J.A."/>
            <person name="Shapiro H."/>
            <person name="Aerts A."/>
            <person name="Otillar R.P."/>
            <person name="Terry A.Y."/>
            <person name="Boore J.L."/>
            <person name="Simakov O."/>
            <person name="Marletaz F."/>
            <person name="Cho S.-J."/>
            <person name="Edsinger-Gonzales E."/>
            <person name="Havlak P."/>
            <person name="Kuo D.-H."/>
            <person name="Larsson T."/>
            <person name="Lv J."/>
            <person name="Arendt D."/>
            <person name="Savage R."/>
            <person name="Osoegawa K."/>
            <person name="de Jong P."/>
            <person name="Lindberg D.R."/>
            <person name="Seaver E.C."/>
            <person name="Weisblat D.A."/>
            <person name="Putnam N.H."/>
            <person name="Grigoriev I.V."/>
            <person name="Rokhsar D.S."/>
        </authorList>
    </citation>
    <scope>NUCLEOTIDE SEQUENCE</scope>
    <source>
        <strain evidence="3">I ESC-2004</strain>
    </source>
</reference>
<dbReference type="EMBL" id="KB291798">
    <property type="protein sequence ID" value="ELU18836.1"/>
    <property type="molecule type" value="Genomic_DNA"/>
</dbReference>
<proteinExistence type="predicted"/>
<dbReference type="EnsemblMetazoa" id="CapteT210307">
    <property type="protein sequence ID" value="CapteP210307"/>
    <property type="gene ID" value="CapteG210307"/>
</dbReference>